<feature type="region of interest" description="Disordered" evidence="1">
    <location>
        <begin position="1"/>
        <end position="40"/>
    </location>
</feature>
<dbReference type="InterPro" id="IPR031638">
    <property type="entry name" value="Melanoregulin"/>
</dbReference>
<feature type="compositionally biased region" description="Polar residues" evidence="1">
    <location>
        <begin position="23"/>
        <end position="33"/>
    </location>
</feature>
<protein>
    <submittedName>
        <fullName evidence="2">Melanoregulin Dilute suppressor protein-like protein</fullName>
    </submittedName>
</protein>
<dbReference type="PANTHER" id="PTHR34340">
    <property type="entry name" value="MELANOREGULIN"/>
    <property type="match status" value="1"/>
</dbReference>
<evidence type="ECO:0000313" key="2">
    <source>
        <dbReference type="EMBL" id="KAA0716048.1"/>
    </source>
</evidence>
<dbReference type="GO" id="GO:0042470">
    <property type="term" value="C:melanosome"/>
    <property type="evidence" value="ECO:0007669"/>
    <property type="project" value="InterPro"/>
</dbReference>
<dbReference type="Proteomes" id="UP000324632">
    <property type="component" value="Chromosome 10"/>
</dbReference>
<dbReference type="AlphaFoldDB" id="A0A5A9P253"/>
<name>A0A5A9P253_9TELE</name>
<accession>A0A5A9P253</accession>
<proteinExistence type="predicted"/>
<comment type="caution">
    <text evidence="2">The sequence shown here is derived from an EMBL/GenBank/DDBJ whole genome shotgun (WGS) entry which is preliminary data.</text>
</comment>
<evidence type="ECO:0000313" key="3">
    <source>
        <dbReference type="Proteomes" id="UP000324632"/>
    </source>
</evidence>
<reference evidence="2 3" key="1">
    <citation type="journal article" date="2019" name="Mol. Ecol. Resour.">
        <title>Chromosome-level genome assembly of Triplophysa tibetana, a fish adapted to the harsh high-altitude environment of the Tibetan Plateau.</title>
        <authorList>
            <person name="Yang X."/>
            <person name="Liu H."/>
            <person name="Ma Z."/>
            <person name="Zou Y."/>
            <person name="Zou M."/>
            <person name="Mao Y."/>
            <person name="Li X."/>
            <person name="Wang H."/>
            <person name="Chen T."/>
            <person name="Wang W."/>
            <person name="Yang R."/>
        </authorList>
    </citation>
    <scope>NUCLEOTIDE SEQUENCE [LARGE SCALE GENOMIC DNA]</scope>
    <source>
        <strain evidence="2">TTIB1903HZAU</strain>
        <tissue evidence="2">Muscle</tissue>
    </source>
</reference>
<gene>
    <name evidence="2" type="ORF">E1301_Tti012868</name>
</gene>
<dbReference type="EMBL" id="SOYY01000010">
    <property type="protein sequence ID" value="KAA0716048.1"/>
    <property type="molecule type" value="Genomic_DNA"/>
</dbReference>
<organism evidence="2 3">
    <name type="scientific">Triplophysa tibetana</name>
    <dbReference type="NCBI Taxonomy" id="1572043"/>
    <lineage>
        <taxon>Eukaryota</taxon>
        <taxon>Metazoa</taxon>
        <taxon>Chordata</taxon>
        <taxon>Craniata</taxon>
        <taxon>Vertebrata</taxon>
        <taxon>Euteleostomi</taxon>
        <taxon>Actinopterygii</taxon>
        <taxon>Neopterygii</taxon>
        <taxon>Teleostei</taxon>
        <taxon>Ostariophysi</taxon>
        <taxon>Cypriniformes</taxon>
        <taxon>Nemacheilidae</taxon>
        <taxon>Triplophysa</taxon>
    </lineage>
</organism>
<dbReference type="PANTHER" id="PTHR34340:SF3">
    <property type="entry name" value="MELANOREGULIN"/>
    <property type="match status" value="1"/>
</dbReference>
<keyword evidence="3" id="KW-1185">Reference proteome</keyword>
<dbReference type="GO" id="GO:0030318">
    <property type="term" value="P:melanocyte differentiation"/>
    <property type="evidence" value="ECO:0007669"/>
    <property type="project" value="TreeGrafter"/>
</dbReference>
<dbReference type="Pfam" id="PF15812">
    <property type="entry name" value="MREG"/>
    <property type="match status" value="1"/>
</dbReference>
<dbReference type="GO" id="GO:0032402">
    <property type="term" value="P:melanosome transport"/>
    <property type="evidence" value="ECO:0007669"/>
    <property type="project" value="InterPro"/>
</dbReference>
<sequence length="167" mass="19808">MYSGSETAVDYEQKDRRCRSETEVWSTPQSSSTTDRDSDPELQAFIMRRNQVDKDTEEWENLNYDIHSLKCARRKVRTRWKKLLLRLGYQREVDSLLTVNRQTVLSDRENLEKSRNLLHTVLEETGLFPRGLGTHERYLFVMDRLVSLDSAEDFVHLARENYPRVHS</sequence>
<evidence type="ECO:0000256" key="1">
    <source>
        <dbReference type="SAM" id="MobiDB-lite"/>
    </source>
</evidence>
<feature type="compositionally biased region" description="Basic and acidic residues" evidence="1">
    <location>
        <begin position="11"/>
        <end position="22"/>
    </location>
</feature>